<evidence type="ECO:0000256" key="1">
    <source>
        <dbReference type="SAM" id="MobiDB-lite"/>
    </source>
</evidence>
<dbReference type="RefSeq" id="WP_307403930.1">
    <property type="nucleotide sequence ID" value="NZ_JAUSUX010000061.1"/>
</dbReference>
<dbReference type="InterPro" id="IPR047797">
    <property type="entry name" value="ISNCY_transpos"/>
</dbReference>
<dbReference type="PROSITE" id="PS50994">
    <property type="entry name" value="INTEGRASE"/>
    <property type="match status" value="1"/>
</dbReference>
<organism evidence="3 4">
    <name type="scientific">Desulfofundulus luciae</name>
    <dbReference type="NCBI Taxonomy" id="74702"/>
    <lineage>
        <taxon>Bacteria</taxon>
        <taxon>Bacillati</taxon>
        <taxon>Bacillota</taxon>
        <taxon>Clostridia</taxon>
        <taxon>Eubacteriales</taxon>
        <taxon>Peptococcaceae</taxon>
        <taxon>Desulfofundulus</taxon>
    </lineage>
</organism>
<gene>
    <name evidence="3" type="ORF">J2Z49_003011</name>
</gene>
<dbReference type="Proteomes" id="UP001225644">
    <property type="component" value="Unassembled WGS sequence"/>
</dbReference>
<dbReference type="InterPro" id="IPR001584">
    <property type="entry name" value="Integrase_cat-core"/>
</dbReference>
<evidence type="ECO:0000313" key="3">
    <source>
        <dbReference type="EMBL" id="MDQ0287877.1"/>
    </source>
</evidence>
<reference evidence="3 4" key="1">
    <citation type="submission" date="2023-07" db="EMBL/GenBank/DDBJ databases">
        <title>Genomic Encyclopedia of Type Strains, Phase IV (KMG-IV): sequencing the most valuable type-strain genomes for metagenomic binning, comparative biology and taxonomic classification.</title>
        <authorList>
            <person name="Goeker M."/>
        </authorList>
    </citation>
    <scope>NUCLEOTIDE SEQUENCE [LARGE SCALE GENOMIC DNA]</scope>
    <source>
        <strain evidence="3 4">DSM 12396</strain>
    </source>
</reference>
<protein>
    <submittedName>
        <fullName evidence="3">Transposase</fullName>
    </submittedName>
</protein>
<dbReference type="SUPFAM" id="SSF53098">
    <property type="entry name" value="Ribonuclease H-like"/>
    <property type="match status" value="1"/>
</dbReference>
<feature type="non-terminal residue" evidence="3">
    <location>
        <position position="1"/>
    </location>
</feature>
<feature type="domain" description="Integrase catalytic" evidence="2">
    <location>
        <begin position="150"/>
        <end position="337"/>
    </location>
</feature>
<dbReference type="EMBL" id="JAUSUX010000061">
    <property type="protein sequence ID" value="MDQ0287877.1"/>
    <property type="molecule type" value="Genomic_DNA"/>
</dbReference>
<keyword evidence="4" id="KW-1185">Reference proteome</keyword>
<dbReference type="PANTHER" id="PTHR35004">
    <property type="entry name" value="TRANSPOSASE RV3428C-RELATED"/>
    <property type="match status" value="1"/>
</dbReference>
<accession>A0ABU0B585</accession>
<evidence type="ECO:0000313" key="4">
    <source>
        <dbReference type="Proteomes" id="UP001225644"/>
    </source>
</evidence>
<dbReference type="InterPro" id="IPR036397">
    <property type="entry name" value="RNaseH_sf"/>
</dbReference>
<dbReference type="NCBIfam" id="NF033594">
    <property type="entry name" value="transpos_ISNCY_2"/>
    <property type="match status" value="1"/>
</dbReference>
<dbReference type="Gene3D" id="3.30.420.10">
    <property type="entry name" value="Ribonuclease H-like superfamily/Ribonuclease H"/>
    <property type="match status" value="1"/>
</dbReference>
<proteinExistence type="predicted"/>
<dbReference type="SUPFAM" id="SSF46689">
    <property type="entry name" value="Homeodomain-like"/>
    <property type="match status" value="1"/>
</dbReference>
<feature type="region of interest" description="Disordered" evidence="1">
    <location>
        <begin position="408"/>
        <end position="447"/>
    </location>
</feature>
<evidence type="ECO:0000259" key="2">
    <source>
        <dbReference type="PROSITE" id="PS50994"/>
    </source>
</evidence>
<comment type="caution">
    <text evidence="3">The sequence shown here is derived from an EMBL/GenBank/DDBJ whole genome shotgun (WGS) entry which is preliminary data.</text>
</comment>
<name>A0ABU0B585_9FIRM</name>
<sequence>VCDIVRVKSVSENVSMKEMVTLSQTELKRMLVLQRVLEGQISTFEAALVLGLSERQVYRLKAKFQSQGPAALVHGNRGRKPVHAVPEETRQQIIQLAQTIYRGCNYTFLSELLCEREGITLSPSSVGRILKSAGIPSPRKHRPPKLHRRRQRKPQFGMLVLIDGSHHDWLEGRGPKLVLLLAVDDATSMILAALFSLTEDFEGYRRLLFDLVTRYGIPLAIYSDRHTLFFPPEKEVSLEQQLLGEVRPLTQIGRILNELGITHIPARSPQAKGRVERAFGTLQERLTVELRLAGACSLEEANEVLGRFIERYNRQFAVPPESSASAFRPVPAHLRLEHVFCWKERRVLNPGYTIQYQKQTYRVVNTKGVPVIPLRTVVEVHRLADGSLFVGWNGHIYPLESVPASSLLPKNKEAGKKGGQSMGRKPAPDHPWRKPWKSSQINHGVSF</sequence>
<dbReference type="Pfam" id="PF13551">
    <property type="entry name" value="HTH_29"/>
    <property type="match status" value="1"/>
</dbReference>
<feature type="compositionally biased region" description="Polar residues" evidence="1">
    <location>
        <begin position="437"/>
        <end position="447"/>
    </location>
</feature>
<dbReference type="PANTHER" id="PTHR35004:SF7">
    <property type="entry name" value="INTEGRASE PROTEIN"/>
    <property type="match status" value="1"/>
</dbReference>
<dbReference type="InterPro" id="IPR012337">
    <property type="entry name" value="RNaseH-like_sf"/>
</dbReference>
<dbReference type="InterPro" id="IPR009057">
    <property type="entry name" value="Homeodomain-like_sf"/>
</dbReference>